<feature type="non-terminal residue" evidence="1">
    <location>
        <position position="46"/>
    </location>
</feature>
<evidence type="ECO:0000313" key="1">
    <source>
        <dbReference type="EMBL" id="SVE02373.1"/>
    </source>
</evidence>
<sequence length="46" mass="5448">MPINIPVKNIYIMFLYAWRKHIEGEILNINAEEYTDLQNLSAKILN</sequence>
<organism evidence="1">
    <name type="scientific">marine metagenome</name>
    <dbReference type="NCBI Taxonomy" id="408172"/>
    <lineage>
        <taxon>unclassified sequences</taxon>
        <taxon>metagenomes</taxon>
        <taxon>ecological metagenomes</taxon>
    </lineage>
</organism>
<proteinExistence type="predicted"/>
<reference evidence="1" key="1">
    <citation type="submission" date="2018-05" db="EMBL/GenBank/DDBJ databases">
        <authorList>
            <person name="Lanie J.A."/>
            <person name="Ng W.-L."/>
            <person name="Kazmierczak K.M."/>
            <person name="Andrzejewski T.M."/>
            <person name="Davidsen T.M."/>
            <person name="Wayne K.J."/>
            <person name="Tettelin H."/>
            <person name="Glass J.I."/>
            <person name="Rusch D."/>
            <person name="Podicherti R."/>
            <person name="Tsui H.-C.T."/>
            <person name="Winkler M.E."/>
        </authorList>
    </citation>
    <scope>NUCLEOTIDE SEQUENCE</scope>
</reference>
<dbReference type="AlphaFoldDB" id="A0A383A436"/>
<dbReference type="EMBL" id="UINC01188926">
    <property type="protein sequence ID" value="SVE02373.1"/>
    <property type="molecule type" value="Genomic_DNA"/>
</dbReference>
<name>A0A383A436_9ZZZZ</name>
<protein>
    <submittedName>
        <fullName evidence="1">Uncharacterized protein</fullName>
    </submittedName>
</protein>
<accession>A0A383A436</accession>
<gene>
    <name evidence="1" type="ORF">METZ01_LOCUS455227</name>
</gene>